<gene>
    <name evidence="10" type="ORF">SI7747_05006831</name>
</gene>
<dbReference type="Pfam" id="PF07156">
    <property type="entry name" value="Prenylcys_lyase"/>
    <property type="match status" value="1"/>
</dbReference>
<dbReference type="GO" id="GO:0030328">
    <property type="term" value="P:prenylcysteine catabolic process"/>
    <property type="evidence" value="ECO:0007669"/>
    <property type="project" value="InterPro"/>
</dbReference>
<reference evidence="10 11" key="1">
    <citation type="submission" date="2019-12" db="EMBL/GenBank/DDBJ databases">
        <authorList>
            <person name="Scholz U."/>
            <person name="Mascher M."/>
            <person name="Fiebig A."/>
        </authorList>
    </citation>
    <scope>NUCLEOTIDE SEQUENCE</scope>
</reference>
<keyword evidence="5" id="KW-0274">FAD</keyword>
<comment type="similarity">
    <text evidence="2">Belongs to the prenylcysteine oxidase family.</text>
</comment>
<dbReference type="PANTHER" id="PTHR15944:SF0">
    <property type="entry name" value="PRENYLCYSTEINE LYASE DOMAIN-CONTAINING PROTEIN"/>
    <property type="match status" value="1"/>
</dbReference>
<keyword evidence="6" id="KW-0560">Oxidoreductase</keyword>
<keyword evidence="3" id="KW-0285">Flavoprotein</keyword>
<evidence type="ECO:0000256" key="8">
    <source>
        <dbReference type="SAM" id="SignalP"/>
    </source>
</evidence>
<dbReference type="GO" id="GO:0001735">
    <property type="term" value="F:prenylcysteine oxidase activity"/>
    <property type="evidence" value="ECO:0007669"/>
    <property type="project" value="InterPro"/>
</dbReference>
<feature type="signal peptide" evidence="8">
    <location>
        <begin position="1"/>
        <end position="25"/>
    </location>
</feature>
<evidence type="ECO:0000256" key="3">
    <source>
        <dbReference type="ARBA" id="ARBA00022630"/>
    </source>
</evidence>
<evidence type="ECO:0000256" key="6">
    <source>
        <dbReference type="ARBA" id="ARBA00023002"/>
    </source>
</evidence>
<organism evidence="10">
    <name type="scientific">Spirodela intermedia</name>
    <name type="common">Intermediate duckweed</name>
    <dbReference type="NCBI Taxonomy" id="51605"/>
    <lineage>
        <taxon>Eukaryota</taxon>
        <taxon>Viridiplantae</taxon>
        <taxon>Streptophyta</taxon>
        <taxon>Embryophyta</taxon>
        <taxon>Tracheophyta</taxon>
        <taxon>Spermatophyta</taxon>
        <taxon>Magnoliopsida</taxon>
        <taxon>Liliopsida</taxon>
        <taxon>Araceae</taxon>
        <taxon>Lemnoideae</taxon>
        <taxon>Spirodela</taxon>
    </lineage>
</organism>
<accession>A0A7I8IRQ1</accession>
<sequence length="432" mass="47360">MARPVLGSALLVLFSISAAFSLVSGDGWPRVCIIGAGIAGSSLSHFLKDYSGGAVDDIVILERNGVAGATILHPKNLHALNFTSFLGLKPSLQRSSASSSWLGIWDGSRFVFQTLPPPPDSSSALYKKIHSILNSFLLFRRYGLSLLRMQSFVTRTVGKFMIYYKDLASRPVFESAEEMLRWAGLDGLTRRTLQEALAEAGLSPLLISELVTVITRINYGQNVDMSGLAGAVGLAGSESGLWSHSNATLNLHEEITSISYKEGQYELRSREEINTSVDSTSPFLLRFQSQAGACQHTHTTFVRGLLNPGYFGLNSESEIPNLVGTMEVPEKYGEKDKAYKVFSRSKMEDVLLDQIFGLSHYSAPEAFAPYILDGLHLYYINSFESAASTMETSAVSAENIARLILSRISEDAPATACRERIFPRESHLHVDL</sequence>
<proteinExistence type="inferred from homology"/>
<feature type="domain" description="Prenylcysteine lyase" evidence="9">
    <location>
        <begin position="128"/>
        <end position="411"/>
    </location>
</feature>
<dbReference type="SUPFAM" id="SSF51905">
    <property type="entry name" value="FAD/NAD(P)-binding domain"/>
    <property type="match status" value="1"/>
</dbReference>
<evidence type="ECO:0000313" key="10">
    <source>
        <dbReference type="EMBL" id="CAA2620662.1"/>
    </source>
</evidence>
<dbReference type="GO" id="GO:0030327">
    <property type="term" value="P:prenylated protein catabolic process"/>
    <property type="evidence" value="ECO:0007669"/>
    <property type="project" value="TreeGrafter"/>
</dbReference>
<keyword evidence="11" id="KW-1185">Reference proteome</keyword>
<evidence type="ECO:0000259" key="9">
    <source>
        <dbReference type="Pfam" id="PF07156"/>
    </source>
</evidence>
<name>A0A7I8IRQ1_SPIIN</name>
<feature type="chain" id="PRO_5029572403" description="Prenylcysteine lyase domain-containing protein" evidence="8">
    <location>
        <begin position="26"/>
        <end position="432"/>
    </location>
</feature>
<dbReference type="Proteomes" id="UP001189122">
    <property type="component" value="Unassembled WGS sequence"/>
</dbReference>
<dbReference type="EMBL" id="CACRZD030000005">
    <property type="protein sequence ID" value="CAA6660412.1"/>
    <property type="molecule type" value="Genomic_DNA"/>
</dbReference>
<comment type="cofactor">
    <cofactor evidence="1">
        <name>FAD</name>
        <dbReference type="ChEBI" id="CHEBI:57692"/>
    </cofactor>
</comment>
<dbReference type="InterPro" id="IPR010795">
    <property type="entry name" value="Prenylcys_lyase"/>
</dbReference>
<evidence type="ECO:0000256" key="2">
    <source>
        <dbReference type="ARBA" id="ARBA00009967"/>
    </source>
</evidence>
<evidence type="ECO:0000313" key="11">
    <source>
        <dbReference type="Proteomes" id="UP001189122"/>
    </source>
</evidence>
<evidence type="ECO:0000256" key="7">
    <source>
        <dbReference type="ARBA" id="ARBA00023180"/>
    </source>
</evidence>
<dbReference type="AlphaFoldDB" id="A0A7I8IRQ1"/>
<evidence type="ECO:0000256" key="4">
    <source>
        <dbReference type="ARBA" id="ARBA00022729"/>
    </source>
</evidence>
<keyword evidence="4 8" id="KW-0732">Signal</keyword>
<dbReference type="InterPro" id="IPR017046">
    <property type="entry name" value="Prenylcysteine_Oxase1"/>
</dbReference>
<keyword evidence="7" id="KW-0325">Glycoprotein</keyword>
<dbReference type="PANTHER" id="PTHR15944">
    <property type="entry name" value="FARNESYLCYSTEINE LYASE"/>
    <property type="match status" value="1"/>
</dbReference>
<dbReference type="InterPro" id="IPR036188">
    <property type="entry name" value="FAD/NAD-bd_sf"/>
</dbReference>
<protein>
    <recommendedName>
        <fullName evidence="9">Prenylcysteine lyase domain-containing protein</fullName>
    </recommendedName>
</protein>
<evidence type="ECO:0000256" key="1">
    <source>
        <dbReference type="ARBA" id="ARBA00001974"/>
    </source>
</evidence>
<evidence type="ECO:0000256" key="5">
    <source>
        <dbReference type="ARBA" id="ARBA00022827"/>
    </source>
</evidence>
<dbReference type="EMBL" id="LR743592">
    <property type="protein sequence ID" value="CAA2620662.1"/>
    <property type="molecule type" value="Genomic_DNA"/>
</dbReference>